<sequence length="504" mass="57793">MNGIIKQLQLLNEAIYSNMPLPSTTQLTQLVLDQLIKNNILLLEVFQSAPLLLLGLSGKNSIQLQIFKNGYKNRQWLSIFDPSSIQTLLFKGINHCTFKIQTESDKIEKKFLVQQLFAIFGMEVDSYEIFVNYILESLVYLIQGTFQCNFSQITNILKVGEVVNYSSSFNKLLDTIFSILSPVAQQKLAVTFLEITPNFSQFDNIVQTLQVVTKFTQLNAFQNYQQRIPELLQTLSANINTVDTPRILEHIYSPQIISLSKKLIRQGSFDFEQICQKLIIQLKEVINYAIYSQNSLYSLKMPLKIQEINYHIIRSQLQFLINSSQIMFGNYVPPFYMATNMIVNMINQNQFLKLKFNDIISSYKNQMPNQFFYGNITLEQVISIGGIKTTDQKLDSFEMLQKAQIQPQVQVQQLFKSSIANISNVNITKVEPQQKITEDSTVILGLTSFADDSLLSEIIAQKQQIPNTKNLEVTDESGKLEISKYYNESIIGEESKIDLDLKFL</sequence>
<dbReference type="VEuPathDB" id="GiardiaDB:SS50377_23070"/>
<gene>
    <name evidence="1" type="ORF">SS50377_12342</name>
    <name evidence="2" type="ORF">SS50377_23070</name>
</gene>
<dbReference type="EMBL" id="KI546038">
    <property type="protein sequence ID" value="EST47647.1"/>
    <property type="molecule type" value="Genomic_DNA"/>
</dbReference>
<dbReference type="AlphaFoldDB" id="V6LSK1"/>
<proteinExistence type="predicted"/>
<evidence type="ECO:0000313" key="1">
    <source>
        <dbReference type="EMBL" id="EST47647.1"/>
    </source>
</evidence>
<dbReference type="EMBL" id="AUWU02000003">
    <property type="protein sequence ID" value="KAH0575437.1"/>
    <property type="molecule type" value="Genomic_DNA"/>
</dbReference>
<evidence type="ECO:0000313" key="3">
    <source>
        <dbReference type="Proteomes" id="UP000018208"/>
    </source>
</evidence>
<evidence type="ECO:0000313" key="2">
    <source>
        <dbReference type="EMBL" id="KAH0575437.1"/>
    </source>
</evidence>
<name>V6LSK1_9EUKA</name>
<protein>
    <submittedName>
        <fullName evidence="1">Uncharacterized protein</fullName>
    </submittedName>
</protein>
<reference evidence="1 2" key="1">
    <citation type="journal article" date="2014" name="PLoS Genet.">
        <title>The Genome of Spironucleus salmonicida Highlights a Fish Pathogen Adapted to Fluctuating Environments.</title>
        <authorList>
            <person name="Xu F."/>
            <person name="Jerlstrom-Hultqvist J."/>
            <person name="Einarsson E."/>
            <person name="Astvaldsson A."/>
            <person name="Svard S.G."/>
            <person name="Andersson J.O."/>
        </authorList>
    </citation>
    <scope>NUCLEOTIDE SEQUENCE</scope>
    <source>
        <strain evidence="2">ATCC 50377</strain>
    </source>
</reference>
<organism evidence="1">
    <name type="scientific">Spironucleus salmonicida</name>
    <dbReference type="NCBI Taxonomy" id="348837"/>
    <lineage>
        <taxon>Eukaryota</taxon>
        <taxon>Metamonada</taxon>
        <taxon>Diplomonadida</taxon>
        <taxon>Hexamitidae</taxon>
        <taxon>Hexamitinae</taxon>
        <taxon>Spironucleus</taxon>
    </lineage>
</organism>
<keyword evidence="3" id="KW-1185">Reference proteome</keyword>
<accession>V6LSK1</accession>
<dbReference type="Proteomes" id="UP000018208">
    <property type="component" value="Unassembled WGS sequence"/>
</dbReference>
<reference evidence="2" key="2">
    <citation type="submission" date="2020-12" db="EMBL/GenBank/DDBJ databases">
        <title>New Spironucleus salmonicida genome in near-complete chromosomes.</title>
        <authorList>
            <person name="Xu F."/>
            <person name="Kurt Z."/>
            <person name="Jimenez-Gonzalez A."/>
            <person name="Astvaldsson A."/>
            <person name="Andersson J.O."/>
            <person name="Svard S.G."/>
        </authorList>
    </citation>
    <scope>NUCLEOTIDE SEQUENCE</scope>
    <source>
        <strain evidence="2">ATCC 50377</strain>
    </source>
</reference>